<keyword evidence="2" id="KW-0732">Signal</keyword>
<dbReference type="EMBL" id="BMNC01000002">
    <property type="protein sequence ID" value="GGM84420.1"/>
    <property type="molecule type" value="Genomic_DNA"/>
</dbReference>
<evidence type="ECO:0000313" key="3">
    <source>
        <dbReference type="EMBL" id="GGM84420.1"/>
    </source>
</evidence>
<proteinExistence type="predicted"/>
<dbReference type="RefSeq" id="WP_189154363.1">
    <property type="nucleotide sequence ID" value="NZ_BMNC01000002.1"/>
</dbReference>
<gene>
    <name evidence="3" type="ORF">GCM10011609_20670</name>
</gene>
<evidence type="ECO:0000256" key="1">
    <source>
        <dbReference type="SAM" id="MobiDB-lite"/>
    </source>
</evidence>
<name>A0ABQ2HMA4_9PSEU</name>
<evidence type="ECO:0000256" key="2">
    <source>
        <dbReference type="SAM" id="SignalP"/>
    </source>
</evidence>
<protein>
    <recommendedName>
        <fullName evidence="5">Neocarzinostatin family protein</fullName>
    </recommendedName>
</protein>
<accession>A0ABQ2HMA4</accession>
<sequence>MKITKAVVGLAAVAAALAFAPFASAGTNEGFVLDKAEYQPGEAIKLAYDATANCEGRASSNGFVNRYSSEFELDAPNVLRATASAVQVAGRYTAEMICGGQPISRTFEVVHAQGSDLFFLGSGEVEAGGDVSVMKTKQSICGDVATSPGFTAPIELKYESQNLRIGNGKAVDVPGVYEVQMICKGQPVLQQLVVKAKAAKAPKPVPAPITEKPKAKAKAPIIKPKGAPQTGGGGTA</sequence>
<evidence type="ECO:0008006" key="5">
    <source>
        <dbReference type="Google" id="ProtNLM"/>
    </source>
</evidence>
<organism evidence="3 4">
    <name type="scientific">Lentzea pudingi</name>
    <dbReference type="NCBI Taxonomy" id="1789439"/>
    <lineage>
        <taxon>Bacteria</taxon>
        <taxon>Bacillati</taxon>
        <taxon>Actinomycetota</taxon>
        <taxon>Actinomycetes</taxon>
        <taxon>Pseudonocardiales</taxon>
        <taxon>Pseudonocardiaceae</taxon>
        <taxon>Lentzea</taxon>
    </lineage>
</organism>
<feature type="chain" id="PRO_5045826477" description="Neocarzinostatin family protein" evidence="2">
    <location>
        <begin position="26"/>
        <end position="236"/>
    </location>
</feature>
<dbReference type="Proteomes" id="UP000597656">
    <property type="component" value="Unassembled WGS sequence"/>
</dbReference>
<reference evidence="4" key="1">
    <citation type="journal article" date="2019" name="Int. J. Syst. Evol. Microbiol.">
        <title>The Global Catalogue of Microorganisms (GCM) 10K type strain sequencing project: providing services to taxonomists for standard genome sequencing and annotation.</title>
        <authorList>
            <consortium name="The Broad Institute Genomics Platform"/>
            <consortium name="The Broad Institute Genome Sequencing Center for Infectious Disease"/>
            <person name="Wu L."/>
            <person name="Ma J."/>
        </authorList>
    </citation>
    <scope>NUCLEOTIDE SEQUENCE [LARGE SCALE GENOMIC DNA]</scope>
    <source>
        <strain evidence="4">CGMCC 4.7319</strain>
    </source>
</reference>
<comment type="caution">
    <text evidence="3">The sequence shown here is derived from an EMBL/GenBank/DDBJ whole genome shotgun (WGS) entry which is preliminary data.</text>
</comment>
<feature type="signal peptide" evidence="2">
    <location>
        <begin position="1"/>
        <end position="25"/>
    </location>
</feature>
<evidence type="ECO:0000313" key="4">
    <source>
        <dbReference type="Proteomes" id="UP000597656"/>
    </source>
</evidence>
<keyword evidence="4" id="KW-1185">Reference proteome</keyword>
<feature type="region of interest" description="Disordered" evidence="1">
    <location>
        <begin position="203"/>
        <end position="236"/>
    </location>
</feature>
<feature type="compositionally biased region" description="Low complexity" evidence="1">
    <location>
        <begin position="218"/>
        <end position="228"/>
    </location>
</feature>